<dbReference type="InterPro" id="IPR037185">
    <property type="entry name" value="EmrE-like"/>
</dbReference>
<evidence type="ECO:0000313" key="3">
    <source>
        <dbReference type="EMBL" id="OGB74322.1"/>
    </source>
</evidence>
<proteinExistence type="predicted"/>
<evidence type="ECO:0000256" key="1">
    <source>
        <dbReference type="SAM" id="Phobius"/>
    </source>
</evidence>
<dbReference type="EMBL" id="META01000003">
    <property type="protein sequence ID" value="OGB74322.1"/>
    <property type="molecule type" value="Genomic_DNA"/>
</dbReference>
<feature type="transmembrane region" description="Helical" evidence="1">
    <location>
        <begin position="287"/>
        <end position="305"/>
    </location>
</feature>
<organism evidence="3 4">
    <name type="scientific">candidate division Kazan bacterium RBG_13_50_9</name>
    <dbReference type="NCBI Taxonomy" id="1798535"/>
    <lineage>
        <taxon>Bacteria</taxon>
        <taxon>Bacteria division Kazan-3B-28</taxon>
    </lineage>
</organism>
<feature type="transmembrane region" description="Helical" evidence="1">
    <location>
        <begin position="95"/>
        <end position="115"/>
    </location>
</feature>
<comment type="caution">
    <text evidence="3">The sequence shown here is derived from an EMBL/GenBank/DDBJ whole genome shotgun (WGS) entry which is preliminary data.</text>
</comment>
<gene>
    <name evidence="3" type="ORF">A2V68_01030</name>
</gene>
<feature type="transmembrane region" description="Helical" evidence="1">
    <location>
        <begin position="6"/>
        <end position="25"/>
    </location>
</feature>
<evidence type="ECO:0000259" key="2">
    <source>
        <dbReference type="Pfam" id="PF00892"/>
    </source>
</evidence>
<dbReference type="GO" id="GO:0016020">
    <property type="term" value="C:membrane"/>
    <property type="evidence" value="ECO:0007669"/>
    <property type="project" value="InterPro"/>
</dbReference>
<accession>A0A1F4NTV9</accession>
<dbReference type="SUPFAM" id="SSF103481">
    <property type="entry name" value="Multidrug resistance efflux transporter EmrE"/>
    <property type="match status" value="2"/>
</dbReference>
<dbReference type="Gene3D" id="1.10.3730.20">
    <property type="match status" value="1"/>
</dbReference>
<keyword evidence="1" id="KW-1133">Transmembrane helix</keyword>
<dbReference type="Pfam" id="PF00892">
    <property type="entry name" value="EamA"/>
    <property type="match status" value="2"/>
</dbReference>
<feature type="transmembrane region" description="Helical" evidence="1">
    <location>
        <begin position="167"/>
        <end position="187"/>
    </location>
</feature>
<dbReference type="STRING" id="1798535.A2V68_01030"/>
<evidence type="ECO:0000313" key="4">
    <source>
        <dbReference type="Proteomes" id="UP000176651"/>
    </source>
</evidence>
<feature type="domain" description="EamA" evidence="2">
    <location>
        <begin position="170"/>
        <end position="305"/>
    </location>
</feature>
<feature type="transmembrane region" description="Helical" evidence="1">
    <location>
        <begin position="69"/>
        <end position="88"/>
    </location>
</feature>
<keyword evidence="1" id="KW-0472">Membrane</keyword>
<keyword evidence="1" id="KW-0812">Transmembrane</keyword>
<feature type="domain" description="EamA" evidence="2">
    <location>
        <begin position="7"/>
        <end position="135"/>
    </location>
</feature>
<dbReference type="InterPro" id="IPR000620">
    <property type="entry name" value="EamA_dom"/>
</dbReference>
<sequence length="306" mass="34018">MSWTVIPWYVFALISAVLVGAKVVFQKTELKREHSLDYVVAASVVAMLVSFFLWPWVRWNSLDGLTIAYTYAASILGSLAIWLGAKALRHLDVSFVAPQSVVTAVFTLLFAYLFLGEVLSSNQWLGAVVMIVSGAILAQGALSFQGTHPFGFPGMLRVGDLFDRRKVLFYELLLLLSMVFIGLSSIFDKIILLRTDVVSFVFVVGIFLFINHVVLYLVVKGDIRQIPAHVENLGWLIVWIAVLTVLARLAYSQALSMTEVSLVIPLKKSSILVSTIWGSQLFREKQLPLRVVVAILMLVGVWLLVS</sequence>
<dbReference type="AlphaFoldDB" id="A0A1F4NTV9"/>
<feature type="transmembrane region" description="Helical" evidence="1">
    <location>
        <begin position="37"/>
        <end position="57"/>
    </location>
</feature>
<feature type="transmembrane region" description="Helical" evidence="1">
    <location>
        <begin position="199"/>
        <end position="218"/>
    </location>
</feature>
<reference evidence="3 4" key="1">
    <citation type="journal article" date="2016" name="Nat. Commun.">
        <title>Thousands of microbial genomes shed light on interconnected biogeochemical processes in an aquifer system.</title>
        <authorList>
            <person name="Anantharaman K."/>
            <person name="Brown C.T."/>
            <person name="Hug L.A."/>
            <person name="Sharon I."/>
            <person name="Castelle C.J."/>
            <person name="Probst A.J."/>
            <person name="Thomas B.C."/>
            <person name="Singh A."/>
            <person name="Wilkins M.J."/>
            <person name="Karaoz U."/>
            <person name="Brodie E.L."/>
            <person name="Williams K.H."/>
            <person name="Hubbard S.S."/>
            <person name="Banfield J.F."/>
        </authorList>
    </citation>
    <scope>NUCLEOTIDE SEQUENCE [LARGE SCALE GENOMIC DNA]</scope>
</reference>
<feature type="transmembrane region" description="Helical" evidence="1">
    <location>
        <begin position="127"/>
        <end position="146"/>
    </location>
</feature>
<name>A0A1F4NTV9_UNCK3</name>
<protein>
    <recommendedName>
        <fullName evidence="2">EamA domain-containing protein</fullName>
    </recommendedName>
</protein>
<dbReference type="Proteomes" id="UP000176651">
    <property type="component" value="Unassembled WGS sequence"/>
</dbReference>
<feature type="transmembrane region" description="Helical" evidence="1">
    <location>
        <begin position="230"/>
        <end position="251"/>
    </location>
</feature>